<reference evidence="1" key="1">
    <citation type="journal article" date="2021" name="Proc. Natl. Acad. Sci. U.S.A.">
        <title>Three genomes in the algal genus Volvox reveal the fate of a haploid sex-determining region after a transition to homothallism.</title>
        <authorList>
            <person name="Yamamoto K."/>
            <person name="Hamaji T."/>
            <person name="Kawai-Toyooka H."/>
            <person name="Matsuzaki R."/>
            <person name="Takahashi F."/>
            <person name="Nishimura Y."/>
            <person name="Kawachi M."/>
            <person name="Noguchi H."/>
            <person name="Minakuchi Y."/>
            <person name="Umen J.G."/>
            <person name="Toyoda A."/>
            <person name="Nozaki H."/>
        </authorList>
    </citation>
    <scope>NUCLEOTIDE SEQUENCE</scope>
    <source>
        <strain evidence="1">NIES-3785</strain>
    </source>
</reference>
<protein>
    <submittedName>
        <fullName evidence="1">Uncharacterized protein</fullName>
    </submittedName>
</protein>
<comment type="caution">
    <text evidence="1">The sequence shown here is derived from an EMBL/GenBank/DDBJ whole genome shotgun (WGS) entry which is preliminary data.</text>
</comment>
<name>A0A8J4GND4_9CHLO</name>
<evidence type="ECO:0000313" key="2">
    <source>
        <dbReference type="Proteomes" id="UP000722791"/>
    </source>
</evidence>
<sequence length="122" mass="13971">MSRPFSPRPPKFTLSTTCYAMPPAALNYYTHGIAGGRQRPLQMFNRVLLAPKIVIVCAVRVRLLQWAMLSEVRVGREVLRLSFFFVISCFQKALRLAPCPEALPDHRRRIGSHSQRRGYDGR</sequence>
<organism evidence="1 2">
    <name type="scientific">Volvox reticuliferus</name>
    <dbReference type="NCBI Taxonomy" id="1737510"/>
    <lineage>
        <taxon>Eukaryota</taxon>
        <taxon>Viridiplantae</taxon>
        <taxon>Chlorophyta</taxon>
        <taxon>core chlorophytes</taxon>
        <taxon>Chlorophyceae</taxon>
        <taxon>CS clade</taxon>
        <taxon>Chlamydomonadales</taxon>
        <taxon>Volvocaceae</taxon>
        <taxon>Volvox</taxon>
    </lineage>
</organism>
<accession>A0A8J4GND4</accession>
<dbReference type="EMBL" id="BNCQ01000036">
    <property type="protein sequence ID" value="GIM10824.1"/>
    <property type="molecule type" value="Genomic_DNA"/>
</dbReference>
<gene>
    <name evidence="1" type="ORF">Vretimale_14442</name>
</gene>
<dbReference type="AlphaFoldDB" id="A0A8J4GND4"/>
<dbReference type="Proteomes" id="UP000722791">
    <property type="component" value="Unassembled WGS sequence"/>
</dbReference>
<evidence type="ECO:0000313" key="1">
    <source>
        <dbReference type="EMBL" id="GIM10824.1"/>
    </source>
</evidence>
<proteinExistence type="predicted"/>